<dbReference type="SUPFAM" id="SSF49785">
    <property type="entry name" value="Galactose-binding domain-like"/>
    <property type="match status" value="1"/>
</dbReference>
<evidence type="ECO:0000313" key="5">
    <source>
        <dbReference type="EMBL" id="KAF5563683.1"/>
    </source>
</evidence>
<dbReference type="InterPro" id="IPR003305">
    <property type="entry name" value="CenC_carb-bd"/>
</dbReference>
<dbReference type="OrthoDB" id="5377172at2759"/>
<reference evidence="5 6" key="1">
    <citation type="submission" date="2020-05" db="EMBL/GenBank/DDBJ databases">
        <title>Identification and distribution of gene clusters putatively required for synthesis of sphingolipid metabolism inhibitors in phylogenetically diverse species of the filamentous fungus Fusarium.</title>
        <authorList>
            <person name="Kim H.-S."/>
            <person name="Busman M."/>
            <person name="Brown D.W."/>
            <person name="Divon H."/>
            <person name="Uhlig S."/>
            <person name="Proctor R.H."/>
        </authorList>
    </citation>
    <scope>NUCLEOTIDE SEQUENCE [LARGE SCALE GENOMIC DNA]</scope>
    <source>
        <strain evidence="5 6">NRRL 13617</strain>
    </source>
</reference>
<organism evidence="5 6">
    <name type="scientific">Fusarium phyllophilum</name>
    <dbReference type="NCBI Taxonomy" id="47803"/>
    <lineage>
        <taxon>Eukaryota</taxon>
        <taxon>Fungi</taxon>
        <taxon>Dikarya</taxon>
        <taxon>Ascomycota</taxon>
        <taxon>Pezizomycotina</taxon>
        <taxon>Sordariomycetes</taxon>
        <taxon>Hypocreomycetidae</taxon>
        <taxon>Hypocreales</taxon>
        <taxon>Nectriaceae</taxon>
        <taxon>Fusarium</taxon>
        <taxon>Fusarium fujikuroi species complex</taxon>
    </lineage>
</organism>
<evidence type="ECO:0000256" key="1">
    <source>
        <dbReference type="ARBA" id="ARBA00022801"/>
    </source>
</evidence>
<proteinExistence type="predicted"/>
<dbReference type="AlphaFoldDB" id="A0A8H5JYK3"/>
<gene>
    <name evidence="5" type="ORF">FPHYL_5081</name>
</gene>
<dbReference type="Gene3D" id="2.60.120.260">
    <property type="entry name" value="Galactose-binding domain-like"/>
    <property type="match status" value="1"/>
</dbReference>
<keyword evidence="3" id="KW-0812">Transmembrane</keyword>
<dbReference type="GO" id="GO:0016798">
    <property type="term" value="F:hydrolase activity, acting on glycosyl bonds"/>
    <property type="evidence" value="ECO:0007669"/>
    <property type="project" value="InterPro"/>
</dbReference>
<feature type="transmembrane region" description="Helical" evidence="3">
    <location>
        <begin position="12"/>
        <end position="29"/>
    </location>
</feature>
<dbReference type="InterPro" id="IPR039535">
    <property type="entry name" value="ASST-like"/>
</dbReference>
<keyword evidence="1" id="KW-0378">Hydrolase</keyword>
<keyword evidence="3" id="KW-1133">Transmembrane helix</keyword>
<evidence type="ECO:0000259" key="4">
    <source>
        <dbReference type="Pfam" id="PF02018"/>
    </source>
</evidence>
<dbReference type="InterPro" id="IPR053143">
    <property type="entry name" value="Arylsulfate_ST"/>
</dbReference>
<evidence type="ECO:0000256" key="2">
    <source>
        <dbReference type="SAM" id="MobiDB-lite"/>
    </source>
</evidence>
<dbReference type="PANTHER" id="PTHR35340:SF6">
    <property type="entry name" value="ASST-DOMAIN-CONTAINING PROTEIN"/>
    <property type="match status" value="1"/>
</dbReference>
<feature type="region of interest" description="Disordered" evidence="2">
    <location>
        <begin position="719"/>
        <end position="777"/>
    </location>
</feature>
<feature type="domain" description="CBM-cenC" evidence="4">
    <location>
        <begin position="777"/>
        <end position="854"/>
    </location>
</feature>
<comment type="caution">
    <text evidence="5">The sequence shown here is derived from an EMBL/GenBank/DDBJ whole genome shotgun (WGS) entry which is preliminary data.</text>
</comment>
<feature type="compositionally biased region" description="Polar residues" evidence="2">
    <location>
        <begin position="662"/>
        <end position="698"/>
    </location>
</feature>
<keyword evidence="6" id="KW-1185">Reference proteome</keyword>
<evidence type="ECO:0000313" key="6">
    <source>
        <dbReference type="Proteomes" id="UP000582016"/>
    </source>
</evidence>
<feature type="region of interest" description="Disordered" evidence="2">
    <location>
        <begin position="661"/>
        <end position="703"/>
    </location>
</feature>
<dbReference type="InterPro" id="IPR008979">
    <property type="entry name" value="Galactose-bd-like_sf"/>
</dbReference>
<dbReference type="Pfam" id="PF02018">
    <property type="entry name" value="CBM_4_9"/>
    <property type="match status" value="1"/>
</dbReference>
<dbReference type="Pfam" id="PF14269">
    <property type="entry name" value="Arylsulfotran_2"/>
    <property type="match status" value="1"/>
</dbReference>
<dbReference type="Proteomes" id="UP000582016">
    <property type="component" value="Unassembled WGS sequence"/>
</dbReference>
<accession>A0A8H5JYK3</accession>
<dbReference type="EMBL" id="JAAOAQ010000164">
    <property type="protein sequence ID" value="KAF5563683.1"/>
    <property type="molecule type" value="Genomic_DNA"/>
</dbReference>
<sequence>MVVISGSPWAKRLVFLVLSINILLWWYVYSIPGVTDDVQPATTKLKTNDAKAIPIDKKVEAKDGKSAKGVKAAKDDKTGESVDKKGIKTFRSWSNFDIVKPKNDHTYVYRRFKSSPHKPPHIEWNPNGKPLAKGYVFITPQSSGAERGLVQAASFIMKQNAEMIYAHDEGPYDSAGLRVQTVHNEQFLTLWRGHRKMSHGFGEVIVMNSEYEKTVVHLDAIITNMYGQKFLSGLDFHEQELTTRGTILVTAYNTTMYNLTQMGGSEHGFVTDSLFFEIDIETQEILFSWSALDHFWPEDSMLPLISSSGYGGPKNPYDFFHLSSIQAVNHDSFLISSRNFWSVYLISRSNGRILWELRGNTKGGDFGALPHHGRFRWQNHVRAHNVTSREMILSMFDNHNSPEDMGKTYSRGLLLKLKLPPNPDEKPEVLRILSPDRAKISPEYGSYQLGLSNGNQFVSWGAGGVVHEYGPDDGHDLRWQARFGYDESITSYRAFKDVWTGTPSKWTPALVVEKREDTVQGFVSWNGATDIDAYNIYLAEPGTELKPLGKAKVLGFETGFDLGVKNNETNCIMVTAVRKGQEIRQSNVGCIEGTTFVSTIVDSMGKATGDSVVEKTTLQKIMGFLSVSSSYIGINFTMKFTHPALLLALCQLASASPCKPSLSVTSNAPTSTENESASPATETSTALSVETGSSTISHDATLTASETASTSDLSILTTSVSTSSAEPTTTLEATTDLSTTVDETTTTFESETSATLISTTTAEASTTTAAAPEIPSNRVLNPGFEDALVYPWESMAGSLSRTSSEVFSGSKSGFFSGNTPMSAMQGVRQFIEPTWITPGKSYKFSAWVKVTSTVNCGVRTIVCGHGLGQGTTSSAGTIEEPGDFALASVTCSWTQAQWEARPSVQIRSYCTGFSFFVDQATLEEVESLG</sequence>
<dbReference type="PANTHER" id="PTHR35340">
    <property type="entry name" value="PQQ ENZYME REPEAT PROTEIN-RELATED"/>
    <property type="match status" value="1"/>
</dbReference>
<keyword evidence="3" id="KW-0472">Membrane</keyword>
<name>A0A8H5JYK3_9HYPO</name>
<protein>
    <recommendedName>
        <fullName evidence="4">CBM-cenC domain-containing protein</fullName>
    </recommendedName>
</protein>
<evidence type="ECO:0000256" key="3">
    <source>
        <dbReference type="SAM" id="Phobius"/>
    </source>
</evidence>
<feature type="compositionally biased region" description="Low complexity" evidence="2">
    <location>
        <begin position="719"/>
        <end position="776"/>
    </location>
</feature>